<dbReference type="EMBL" id="AP017424">
    <property type="protein sequence ID" value="BAU85901.1"/>
    <property type="molecule type" value="Genomic_DNA"/>
</dbReference>
<protein>
    <submittedName>
        <fullName evidence="1">Lipoprotein</fullName>
    </submittedName>
</protein>
<name>A0A160P501_STRLU</name>
<evidence type="ECO:0000313" key="2">
    <source>
        <dbReference type="Proteomes" id="UP000217676"/>
    </source>
</evidence>
<gene>
    <name evidence="1" type="ORF">SLA_5017</name>
</gene>
<dbReference type="Proteomes" id="UP000217676">
    <property type="component" value="Chromosome"/>
</dbReference>
<proteinExistence type="predicted"/>
<keyword evidence="1" id="KW-0449">Lipoprotein</keyword>
<dbReference type="KEGG" id="slau:SLA_5017"/>
<accession>A0A160P501</accession>
<dbReference type="Gene3D" id="2.50.20.20">
    <property type="match status" value="1"/>
</dbReference>
<sequence length="204" mass="21501">MAHGRAADIDISLNQHDCSGTVKLRNGSGEVRQTGGTTYIKGDDAFWRTGMAGQRLSQDQMNSAISQLHGRWLKIPAGMTDGHGMKMEQCNVTSIAADLGKFKTEHGQVVRGPDGVVNNTPVATVIKRNSVTVHGRTHEETSTLSIASKGTPYILKAVGTGGTGTGSLVFSDFGKTVKVTAPPADQTVDVSSMKMMMSPSPSPS</sequence>
<keyword evidence="2" id="KW-1185">Reference proteome</keyword>
<dbReference type="AlphaFoldDB" id="A0A160P501"/>
<organism evidence="1 2">
    <name type="scientific">Streptomyces laurentii</name>
    <dbReference type="NCBI Taxonomy" id="39478"/>
    <lineage>
        <taxon>Bacteria</taxon>
        <taxon>Bacillati</taxon>
        <taxon>Actinomycetota</taxon>
        <taxon>Actinomycetes</taxon>
        <taxon>Kitasatosporales</taxon>
        <taxon>Streptomycetaceae</taxon>
        <taxon>Streptomyces</taxon>
    </lineage>
</organism>
<evidence type="ECO:0000313" key="1">
    <source>
        <dbReference type="EMBL" id="BAU85901.1"/>
    </source>
</evidence>
<reference evidence="1 2" key="1">
    <citation type="journal article" date="2016" name="Genome Announc.">
        <title>Complete Genome Sequence of Thiostrepton-Producing Streptomyces laurentii ATCC 31255.</title>
        <authorList>
            <person name="Doi K."/>
            <person name="Fujino Y."/>
            <person name="Nagayoshi Y."/>
            <person name="Ohshima T."/>
            <person name="Ogata S."/>
        </authorList>
    </citation>
    <scope>NUCLEOTIDE SEQUENCE [LARGE SCALE GENOMIC DNA]</scope>
    <source>
        <strain evidence="1 2">ATCC 31255</strain>
    </source>
</reference>